<dbReference type="Proteomes" id="UP000006035">
    <property type="component" value="Unassembled WGS sequence"/>
</dbReference>
<dbReference type="GO" id="GO:0016301">
    <property type="term" value="F:kinase activity"/>
    <property type="evidence" value="ECO:0007669"/>
    <property type="project" value="UniProtKB-KW"/>
</dbReference>
<evidence type="ECO:0000256" key="4">
    <source>
        <dbReference type="ARBA" id="ARBA00022516"/>
    </source>
</evidence>
<evidence type="ECO:0000256" key="3">
    <source>
        <dbReference type="ARBA" id="ARBA00022475"/>
    </source>
</evidence>
<dbReference type="InterPro" id="IPR036945">
    <property type="entry name" value="DAGK_sf"/>
</dbReference>
<keyword evidence="11" id="KW-0443">Lipid metabolism</keyword>
<gene>
    <name evidence="16" type="ORF">HMPREF9102_0517</name>
</gene>
<dbReference type="EMBL" id="AFTL01000009">
    <property type="protein sequence ID" value="EGS37940.1"/>
    <property type="molecule type" value="Genomic_DNA"/>
</dbReference>
<reference evidence="16 17" key="1">
    <citation type="submission" date="2011-05" db="EMBL/GenBank/DDBJ databases">
        <authorList>
            <person name="Durkin A.S."/>
            <person name="Kim M."/>
            <person name="Radune D."/>
            <person name="Hostetler J."/>
            <person name="Torralba M."/>
            <person name="Gillis M."/>
            <person name="Methe B."/>
            <person name="Sutton G."/>
            <person name="Nelson K.E."/>
        </authorList>
    </citation>
    <scope>NUCLEOTIDE SEQUENCE [LARGE SCALE GENOMIC DNA]</scope>
    <source>
        <strain evidence="16 17">F0423</strain>
    </source>
</reference>
<evidence type="ECO:0000256" key="11">
    <source>
        <dbReference type="ARBA" id="ARBA00023098"/>
    </source>
</evidence>
<evidence type="ECO:0000256" key="12">
    <source>
        <dbReference type="ARBA" id="ARBA00023136"/>
    </source>
</evidence>
<comment type="subcellular location">
    <subcellularLocation>
        <location evidence="1">Cell membrane</location>
        <topology evidence="1">Multi-pass membrane protein</topology>
    </subcellularLocation>
</comment>
<dbReference type="Gene3D" id="1.10.287.3610">
    <property type="match status" value="1"/>
</dbReference>
<name>A0ABN0D753_9LACO</name>
<dbReference type="CDD" id="cd14265">
    <property type="entry name" value="UDPK_IM_like"/>
    <property type="match status" value="1"/>
</dbReference>
<evidence type="ECO:0000256" key="6">
    <source>
        <dbReference type="ARBA" id="ARBA00022692"/>
    </source>
</evidence>
<keyword evidence="14" id="KW-1208">Phospholipid metabolism</keyword>
<proteinExistence type="inferred from homology"/>
<organism evidence="16 17">
    <name type="scientific">Limosilactobacillus oris F0423</name>
    <dbReference type="NCBI Taxonomy" id="944562"/>
    <lineage>
        <taxon>Bacteria</taxon>
        <taxon>Bacillati</taxon>
        <taxon>Bacillota</taxon>
        <taxon>Bacilli</taxon>
        <taxon>Lactobacillales</taxon>
        <taxon>Lactobacillaceae</taxon>
        <taxon>Limosilactobacillus</taxon>
    </lineage>
</organism>
<evidence type="ECO:0000256" key="9">
    <source>
        <dbReference type="ARBA" id="ARBA00022840"/>
    </source>
</evidence>
<evidence type="ECO:0000256" key="13">
    <source>
        <dbReference type="ARBA" id="ARBA00023209"/>
    </source>
</evidence>
<evidence type="ECO:0000313" key="16">
    <source>
        <dbReference type="EMBL" id="EGS37940.1"/>
    </source>
</evidence>
<keyword evidence="13" id="KW-0594">Phospholipid biosynthesis</keyword>
<keyword evidence="17" id="KW-1185">Reference proteome</keyword>
<dbReference type="PANTHER" id="PTHR34299:SF1">
    <property type="entry name" value="DIACYLGLYCEROL KINASE"/>
    <property type="match status" value="1"/>
</dbReference>
<evidence type="ECO:0000256" key="2">
    <source>
        <dbReference type="ARBA" id="ARBA00005967"/>
    </source>
</evidence>
<comment type="similarity">
    <text evidence="2">Belongs to the bacterial diacylglycerol kinase family.</text>
</comment>
<evidence type="ECO:0000313" key="17">
    <source>
        <dbReference type="Proteomes" id="UP000006035"/>
    </source>
</evidence>
<sequence>MNMDSKDKHQVGKNHHLYQAMAHATAGIVAMVREERNMRFHVLAAVVALLLGWWFRISSNDWLWLLLVIFLVFAAEFLNTVTEAVTDVMVNHQYNVDVKKAKDVAAGGVLLAACFAVVVGLIIFGPHLVDLVR</sequence>
<comment type="caution">
    <text evidence="16">The sequence shown here is derived from an EMBL/GenBank/DDBJ whole genome shotgun (WGS) entry which is preliminary data.</text>
</comment>
<evidence type="ECO:0000256" key="7">
    <source>
        <dbReference type="ARBA" id="ARBA00022741"/>
    </source>
</evidence>
<evidence type="ECO:0000256" key="14">
    <source>
        <dbReference type="ARBA" id="ARBA00023264"/>
    </source>
</evidence>
<keyword evidence="3" id="KW-1003">Cell membrane</keyword>
<feature type="transmembrane region" description="Helical" evidence="15">
    <location>
        <begin position="40"/>
        <end position="56"/>
    </location>
</feature>
<evidence type="ECO:0000256" key="1">
    <source>
        <dbReference type="ARBA" id="ARBA00004651"/>
    </source>
</evidence>
<keyword evidence="10 15" id="KW-1133">Transmembrane helix</keyword>
<evidence type="ECO:0000256" key="8">
    <source>
        <dbReference type="ARBA" id="ARBA00022777"/>
    </source>
</evidence>
<keyword evidence="4" id="KW-0444">Lipid biosynthesis</keyword>
<feature type="transmembrane region" description="Helical" evidence="15">
    <location>
        <begin position="103"/>
        <end position="124"/>
    </location>
</feature>
<feature type="transmembrane region" description="Helical" evidence="15">
    <location>
        <begin position="62"/>
        <end position="82"/>
    </location>
</feature>
<keyword evidence="9" id="KW-0067">ATP-binding</keyword>
<evidence type="ECO:0000256" key="15">
    <source>
        <dbReference type="SAM" id="Phobius"/>
    </source>
</evidence>
<accession>A0ABN0D753</accession>
<evidence type="ECO:0000256" key="5">
    <source>
        <dbReference type="ARBA" id="ARBA00022679"/>
    </source>
</evidence>
<keyword evidence="6 15" id="KW-0812">Transmembrane</keyword>
<keyword evidence="7" id="KW-0547">Nucleotide-binding</keyword>
<dbReference type="InterPro" id="IPR033717">
    <property type="entry name" value="UDPK"/>
</dbReference>
<dbReference type="InterPro" id="IPR000829">
    <property type="entry name" value="DAGK"/>
</dbReference>
<protein>
    <submittedName>
        <fullName evidence="16">Undecaprenol kinase</fullName>
    </submittedName>
</protein>
<dbReference type="Pfam" id="PF01219">
    <property type="entry name" value="DAGK_prokar"/>
    <property type="match status" value="1"/>
</dbReference>
<dbReference type="PANTHER" id="PTHR34299">
    <property type="entry name" value="DIACYLGLYCEROL KINASE"/>
    <property type="match status" value="1"/>
</dbReference>
<keyword evidence="5" id="KW-0808">Transferase</keyword>
<evidence type="ECO:0000256" key="10">
    <source>
        <dbReference type="ARBA" id="ARBA00022989"/>
    </source>
</evidence>
<keyword evidence="12 15" id="KW-0472">Membrane</keyword>
<keyword evidence="8 16" id="KW-0418">Kinase</keyword>